<evidence type="ECO:0000256" key="2">
    <source>
        <dbReference type="SAM" id="MobiDB-lite"/>
    </source>
</evidence>
<feature type="domain" description="Peptidase M16 N-terminal" evidence="3">
    <location>
        <begin position="19"/>
        <end position="129"/>
    </location>
</feature>
<name>A0A251XH83_CLAMM</name>
<keyword evidence="4" id="KW-0378">Hydrolase</keyword>
<proteinExistence type="inferred from homology"/>
<dbReference type="Proteomes" id="UP000195062">
    <property type="component" value="Unassembled WGS sequence"/>
</dbReference>
<feature type="region of interest" description="Disordered" evidence="2">
    <location>
        <begin position="123"/>
        <end position="162"/>
    </location>
</feature>
<dbReference type="AlphaFoldDB" id="A0A251XH83"/>
<comment type="caution">
    <text evidence="4">The sequence shown here is derived from an EMBL/GenBank/DDBJ whole genome shotgun (WGS) entry which is preliminary data.</text>
</comment>
<dbReference type="Pfam" id="PF00675">
    <property type="entry name" value="Peptidase_M16"/>
    <property type="match status" value="1"/>
</dbReference>
<dbReference type="PANTHER" id="PTHR11851:SF49">
    <property type="entry name" value="MITOCHONDRIAL-PROCESSING PEPTIDASE SUBUNIT ALPHA"/>
    <property type="match status" value="1"/>
</dbReference>
<gene>
    <name evidence="4" type="primary">ptrA</name>
    <name evidence="4" type="ORF">CMMCAS07_10155</name>
</gene>
<dbReference type="InterPro" id="IPR011765">
    <property type="entry name" value="Pept_M16_N"/>
</dbReference>
<reference evidence="4 5" key="1">
    <citation type="submission" date="2016-08" db="EMBL/GenBank/DDBJ databases">
        <title>Genome sequence of Clavibacter michiganensis subsp. michiganensis strain CASJ007.</title>
        <authorList>
            <person name="Thapa S.P."/>
            <person name="Coaker G."/>
        </authorList>
    </citation>
    <scope>NUCLEOTIDE SEQUENCE [LARGE SCALE GENOMIC DNA]</scope>
    <source>
        <strain evidence="4">CASJ007</strain>
    </source>
</reference>
<evidence type="ECO:0000259" key="3">
    <source>
        <dbReference type="Pfam" id="PF00675"/>
    </source>
</evidence>
<keyword evidence="5" id="KW-1185">Reference proteome</keyword>
<dbReference type="InterPro" id="IPR011249">
    <property type="entry name" value="Metalloenz_LuxS/M16"/>
</dbReference>
<dbReference type="GO" id="GO:0046872">
    <property type="term" value="F:metal ion binding"/>
    <property type="evidence" value="ECO:0007669"/>
    <property type="project" value="InterPro"/>
</dbReference>
<feature type="compositionally biased region" description="Low complexity" evidence="2">
    <location>
        <begin position="128"/>
        <end position="151"/>
    </location>
</feature>
<evidence type="ECO:0000313" key="5">
    <source>
        <dbReference type="Proteomes" id="UP000195062"/>
    </source>
</evidence>
<dbReference type="PANTHER" id="PTHR11851">
    <property type="entry name" value="METALLOPROTEASE"/>
    <property type="match status" value="1"/>
</dbReference>
<dbReference type="InterPro" id="IPR001431">
    <property type="entry name" value="Pept_M16_Zn_BS"/>
</dbReference>
<dbReference type="InterPro" id="IPR050361">
    <property type="entry name" value="MPP/UQCRC_Complex"/>
</dbReference>
<dbReference type="Gene3D" id="3.30.830.10">
    <property type="entry name" value="Metalloenzyme, LuxS/M16 peptidase-like"/>
    <property type="match status" value="1"/>
</dbReference>
<evidence type="ECO:0000256" key="1">
    <source>
        <dbReference type="ARBA" id="ARBA00007261"/>
    </source>
</evidence>
<dbReference type="PROSITE" id="PS00143">
    <property type="entry name" value="INSULINASE"/>
    <property type="match status" value="1"/>
</dbReference>
<dbReference type="EMBL" id="MDHH01000002">
    <property type="protein sequence ID" value="OUE02369.1"/>
    <property type="molecule type" value="Genomic_DNA"/>
</dbReference>
<comment type="similarity">
    <text evidence="1">Belongs to the peptidase M16 family.</text>
</comment>
<accession>A0A251XH83</accession>
<dbReference type="SUPFAM" id="SSF63411">
    <property type="entry name" value="LuxS/MPP-like metallohydrolase"/>
    <property type="match status" value="1"/>
</dbReference>
<protein>
    <submittedName>
        <fullName evidence="4">Protease 3</fullName>
    </submittedName>
</protein>
<dbReference type="GO" id="GO:0004222">
    <property type="term" value="F:metalloendopeptidase activity"/>
    <property type="evidence" value="ECO:0007669"/>
    <property type="project" value="InterPro"/>
</dbReference>
<organism evidence="4 5">
    <name type="scientific">Clavibacter michiganensis subsp. michiganensis</name>
    <dbReference type="NCBI Taxonomy" id="33013"/>
    <lineage>
        <taxon>Bacteria</taxon>
        <taxon>Bacillati</taxon>
        <taxon>Actinomycetota</taxon>
        <taxon>Actinomycetes</taxon>
        <taxon>Micrococcales</taxon>
        <taxon>Microbacteriaceae</taxon>
        <taxon>Clavibacter</taxon>
    </lineage>
</organism>
<sequence>MQSTGGARVRRSVLASGVRILSEDVPGSRSATIGMWVAVGSRDEQPGDLGSTHFLEHLLFKGTPSRTALDIAVSFDAVGGEHNAVTAKEYTCYYAKVQDRDLGMAVDVLADMVTSSLIDAEEFETERGSSSRSSPWRTTTRGTSSASASSRPCWGITRSAVP</sequence>
<evidence type="ECO:0000313" key="4">
    <source>
        <dbReference type="EMBL" id="OUE02369.1"/>
    </source>
</evidence>
<keyword evidence="4" id="KW-0645">Protease</keyword>
<dbReference type="GO" id="GO:0006508">
    <property type="term" value="P:proteolysis"/>
    <property type="evidence" value="ECO:0007669"/>
    <property type="project" value="UniProtKB-KW"/>
</dbReference>